<dbReference type="PANTHER" id="PTHR45655">
    <property type="entry name" value="GUANYLATE CYCLASE SOLUBLE SUBUNIT BETA-2"/>
    <property type="match status" value="1"/>
</dbReference>
<name>A0A5B6TJ18_9BACT</name>
<dbReference type="Proteomes" id="UP000324133">
    <property type="component" value="Unassembled WGS sequence"/>
</dbReference>
<dbReference type="SUPFAM" id="SSF111126">
    <property type="entry name" value="Ligand-binding domain in the NO signalling and Golgi transport"/>
    <property type="match status" value="1"/>
</dbReference>
<evidence type="ECO:0000313" key="2">
    <source>
        <dbReference type="EMBL" id="KAA3440273.1"/>
    </source>
</evidence>
<sequence length="192" mass="22044">MEARVGRSDMMHGSIFVLLKRYVENAFDYSTWVRLVESAGIERTAYHMHEMYPTDELFGIVNKASEATGIPIYDLMESYGEFLVPDLLLVYKKYVKPEWRTYEMLLNTEEAMHGAVKKEDGRTSPPKLLVTKQGPSRLIVDYHSKRRMAGVAVGIIKGIAKYYHEGEEVSVTRLTEPHAERVQIVVDFLKRA</sequence>
<dbReference type="InterPro" id="IPR024096">
    <property type="entry name" value="NO_sig/Golgi_transp_ligand-bd"/>
</dbReference>
<dbReference type="GO" id="GO:0020037">
    <property type="term" value="F:heme binding"/>
    <property type="evidence" value="ECO:0007669"/>
    <property type="project" value="InterPro"/>
</dbReference>
<dbReference type="InterPro" id="IPR038158">
    <property type="entry name" value="H-NOX_domain_sf"/>
</dbReference>
<dbReference type="EMBL" id="VKKY01000001">
    <property type="protein sequence ID" value="KAA3440273.1"/>
    <property type="molecule type" value="Genomic_DNA"/>
</dbReference>
<dbReference type="OrthoDB" id="7266652at2"/>
<evidence type="ECO:0000313" key="3">
    <source>
        <dbReference type="Proteomes" id="UP000324133"/>
    </source>
</evidence>
<protein>
    <recommendedName>
        <fullName evidence="1">Heme NO-binding domain-containing protein</fullName>
    </recommendedName>
</protein>
<proteinExistence type="predicted"/>
<reference evidence="2 3" key="1">
    <citation type="submission" date="2019-07" db="EMBL/GenBank/DDBJ databases">
        <title>Rufibacter sp. nov., isolated from lake sediment.</title>
        <authorList>
            <person name="Qu J.-H."/>
        </authorList>
    </citation>
    <scope>NUCLEOTIDE SEQUENCE [LARGE SCALE GENOMIC DNA]</scope>
    <source>
        <strain evidence="2 3">NBS58-1</strain>
    </source>
</reference>
<organism evidence="2 3">
    <name type="scientific">Rufibacter hautae</name>
    <dbReference type="NCBI Taxonomy" id="2595005"/>
    <lineage>
        <taxon>Bacteria</taxon>
        <taxon>Pseudomonadati</taxon>
        <taxon>Bacteroidota</taxon>
        <taxon>Cytophagia</taxon>
        <taxon>Cytophagales</taxon>
        <taxon>Hymenobacteraceae</taxon>
        <taxon>Rufibacter</taxon>
    </lineage>
</organism>
<dbReference type="PANTHER" id="PTHR45655:SF13">
    <property type="entry name" value="SOLUBLE GUANYLATE CYCLASE GCY-32-RELATED"/>
    <property type="match status" value="1"/>
</dbReference>
<keyword evidence="3" id="KW-1185">Reference proteome</keyword>
<accession>A0A5B6TJ18</accession>
<dbReference type="InterPro" id="IPR011644">
    <property type="entry name" value="Heme_NO-bd"/>
</dbReference>
<dbReference type="Pfam" id="PF07700">
    <property type="entry name" value="HNOB"/>
    <property type="match status" value="1"/>
</dbReference>
<comment type="caution">
    <text evidence="2">The sequence shown here is derived from an EMBL/GenBank/DDBJ whole genome shotgun (WGS) entry which is preliminary data.</text>
</comment>
<gene>
    <name evidence="2" type="ORF">FOA19_06350</name>
</gene>
<feature type="domain" description="Heme NO-binding" evidence="1">
    <location>
        <begin position="13"/>
        <end position="169"/>
    </location>
</feature>
<evidence type="ECO:0000259" key="1">
    <source>
        <dbReference type="Pfam" id="PF07700"/>
    </source>
</evidence>
<dbReference type="Gene3D" id="3.90.1520.10">
    <property type="entry name" value="H-NOX domain"/>
    <property type="match status" value="1"/>
</dbReference>
<dbReference type="RefSeq" id="WP_149089909.1">
    <property type="nucleotide sequence ID" value="NZ_VKKY01000001.1"/>
</dbReference>
<dbReference type="AlphaFoldDB" id="A0A5B6TJ18"/>